<feature type="transmembrane region" description="Helical" evidence="1">
    <location>
        <begin position="89"/>
        <end position="109"/>
    </location>
</feature>
<sequence length="126" mass="12137">MNAVRLFWLGGLLCGAGGVVLGFGLGGGWGLLTGFGGLALGLFLLMVGTFGIGLQGPARARFTLVALLGLGLPVAGLALGWHLGGLVGIGVGLLALGLGAVVSAAGMIFGPTAGPPPQPEQAPIGP</sequence>
<keyword evidence="1" id="KW-0812">Transmembrane</keyword>
<feature type="transmembrane region" description="Helical" evidence="1">
    <location>
        <begin position="32"/>
        <end position="52"/>
    </location>
</feature>
<evidence type="ECO:0008006" key="4">
    <source>
        <dbReference type="Google" id="ProtNLM"/>
    </source>
</evidence>
<keyword evidence="3" id="KW-1185">Reference proteome</keyword>
<comment type="caution">
    <text evidence="2">The sequence shown here is derived from an EMBL/GenBank/DDBJ whole genome shotgun (WGS) entry which is preliminary data.</text>
</comment>
<evidence type="ECO:0000313" key="2">
    <source>
        <dbReference type="EMBL" id="NRT18596.1"/>
    </source>
</evidence>
<evidence type="ECO:0000313" key="3">
    <source>
        <dbReference type="Proteomes" id="UP000779507"/>
    </source>
</evidence>
<proteinExistence type="predicted"/>
<feature type="transmembrane region" description="Helical" evidence="1">
    <location>
        <begin position="64"/>
        <end position="83"/>
    </location>
</feature>
<name>A0ABX2FNL2_9BACT</name>
<dbReference type="EMBL" id="JABSNP010000005">
    <property type="protein sequence ID" value="NRT18596.1"/>
    <property type="molecule type" value="Genomic_DNA"/>
</dbReference>
<evidence type="ECO:0000256" key="1">
    <source>
        <dbReference type="SAM" id="Phobius"/>
    </source>
</evidence>
<protein>
    <recommendedName>
        <fullName evidence="4">Major facilitator superfamily (MFS) profile domain-containing protein</fullName>
    </recommendedName>
</protein>
<dbReference type="Proteomes" id="UP000779507">
    <property type="component" value="Unassembled WGS sequence"/>
</dbReference>
<accession>A0ABX2FNL2</accession>
<keyword evidence="1" id="KW-1133">Transmembrane helix</keyword>
<reference evidence="2 3" key="1">
    <citation type="submission" date="2020-05" db="EMBL/GenBank/DDBJ databases">
        <title>Genomic Encyclopedia of Type Strains, Phase IV (KMG-V): Genome sequencing to study the core and pangenomes of soil and plant-associated prokaryotes.</title>
        <authorList>
            <person name="Whitman W."/>
        </authorList>
    </citation>
    <scope>NUCLEOTIDE SEQUENCE [LARGE SCALE GENOMIC DNA]</scope>
    <source>
        <strain evidence="2 3">9A</strain>
    </source>
</reference>
<dbReference type="RefSeq" id="WP_173809346.1">
    <property type="nucleotide sequence ID" value="NZ_JABSNP010000005.1"/>
</dbReference>
<gene>
    <name evidence="2" type="ORF">HNP98_001417</name>
</gene>
<keyword evidence="1" id="KW-0472">Membrane</keyword>
<organism evidence="2 3">
    <name type="scientific">Hymenobacter caeli</name>
    <dbReference type="NCBI Taxonomy" id="2735894"/>
    <lineage>
        <taxon>Bacteria</taxon>
        <taxon>Pseudomonadati</taxon>
        <taxon>Bacteroidota</taxon>
        <taxon>Cytophagia</taxon>
        <taxon>Cytophagales</taxon>
        <taxon>Hymenobacteraceae</taxon>
        <taxon>Hymenobacter</taxon>
    </lineage>
</organism>